<keyword evidence="1" id="KW-0732">Signal</keyword>
<comment type="caution">
    <text evidence="2">The sequence shown here is derived from an EMBL/GenBank/DDBJ whole genome shotgun (WGS) entry which is preliminary data.</text>
</comment>
<name>A0A2W4URU4_9CYAN</name>
<reference evidence="3" key="1">
    <citation type="submission" date="2018-04" db="EMBL/GenBank/DDBJ databases">
        <authorList>
            <person name="Cornet L."/>
        </authorList>
    </citation>
    <scope>NUCLEOTIDE SEQUENCE [LARGE SCALE GENOMIC DNA]</scope>
</reference>
<sequence length="159" mass="16919">MAGLAGGVGAIALAGCLSASSAIAQVLVPADSESATLSEQGVQFAGTTGGEYSLIRLSGRDRRRRLCLGYGNEKPDHVLILAEEMNRLSVSVMSKGDTTLLVEGPRGIDCNDNYRRTSRDAAVEDGTWPAGTYRIWVGAFERGVRIDYKLLVAEPGSDR</sequence>
<organism evidence="2 3">
    <name type="scientific">Leptolyngbya foveolarum</name>
    <dbReference type="NCBI Taxonomy" id="47253"/>
    <lineage>
        <taxon>Bacteria</taxon>
        <taxon>Bacillati</taxon>
        <taxon>Cyanobacteriota</taxon>
        <taxon>Cyanophyceae</taxon>
        <taxon>Leptolyngbyales</taxon>
        <taxon>Leptolyngbyaceae</taxon>
        <taxon>Leptolyngbya group</taxon>
        <taxon>Leptolyngbya</taxon>
    </lineage>
</organism>
<feature type="chain" id="PRO_5016147797" description="Peptidase S1" evidence="1">
    <location>
        <begin position="25"/>
        <end position="159"/>
    </location>
</feature>
<evidence type="ECO:0008006" key="4">
    <source>
        <dbReference type="Google" id="ProtNLM"/>
    </source>
</evidence>
<proteinExistence type="predicted"/>
<gene>
    <name evidence="2" type="ORF">DCF25_01710</name>
</gene>
<evidence type="ECO:0000313" key="2">
    <source>
        <dbReference type="EMBL" id="PZO22844.1"/>
    </source>
</evidence>
<protein>
    <recommendedName>
        <fullName evidence="4">Peptidase S1</fullName>
    </recommendedName>
</protein>
<feature type="signal peptide" evidence="1">
    <location>
        <begin position="1"/>
        <end position="24"/>
    </location>
</feature>
<accession>A0A2W4URU4</accession>
<evidence type="ECO:0000256" key="1">
    <source>
        <dbReference type="SAM" id="SignalP"/>
    </source>
</evidence>
<dbReference type="EMBL" id="QBMC01000006">
    <property type="protein sequence ID" value="PZO22844.1"/>
    <property type="molecule type" value="Genomic_DNA"/>
</dbReference>
<dbReference type="Proteomes" id="UP000249354">
    <property type="component" value="Unassembled WGS sequence"/>
</dbReference>
<dbReference type="AlphaFoldDB" id="A0A2W4URU4"/>
<reference evidence="2 3" key="2">
    <citation type="submission" date="2018-06" db="EMBL/GenBank/DDBJ databases">
        <title>Metagenomic assembly of (sub)arctic Cyanobacteria and their associated microbiome from non-axenic cultures.</title>
        <authorList>
            <person name="Baurain D."/>
        </authorList>
    </citation>
    <scope>NUCLEOTIDE SEQUENCE [LARGE SCALE GENOMIC DNA]</scope>
    <source>
        <strain evidence="2">ULC129bin1</strain>
    </source>
</reference>
<evidence type="ECO:0000313" key="3">
    <source>
        <dbReference type="Proteomes" id="UP000249354"/>
    </source>
</evidence>